<keyword evidence="1" id="KW-0812">Transmembrane</keyword>
<comment type="caution">
    <text evidence="2">The sequence shown here is derived from an EMBL/GenBank/DDBJ whole genome shotgun (WGS) entry which is preliminary data.</text>
</comment>
<reference evidence="2" key="1">
    <citation type="journal article" date="2015" name="Nature">
        <title>Complex archaea that bridge the gap between prokaryotes and eukaryotes.</title>
        <authorList>
            <person name="Spang A."/>
            <person name="Saw J.H."/>
            <person name="Jorgensen S.L."/>
            <person name="Zaremba-Niedzwiedzka K."/>
            <person name="Martijn J."/>
            <person name="Lind A.E."/>
            <person name="van Eijk R."/>
            <person name="Schleper C."/>
            <person name="Guy L."/>
            <person name="Ettema T.J."/>
        </authorList>
    </citation>
    <scope>NUCLEOTIDE SEQUENCE</scope>
</reference>
<organism evidence="2">
    <name type="scientific">marine sediment metagenome</name>
    <dbReference type="NCBI Taxonomy" id="412755"/>
    <lineage>
        <taxon>unclassified sequences</taxon>
        <taxon>metagenomes</taxon>
        <taxon>ecological metagenomes</taxon>
    </lineage>
</organism>
<evidence type="ECO:0000313" key="2">
    <source>
        <dbReference type="EMBL" id="KKL05816.1"/>
    </source>
</evidence>
<feature type="transmembrane region" description="Helical" evidence="1">
    <location>
        <begin position="7"/>
        <end position="29"/>
    </location>
</feature>
<gene>
    <name evidence="2" type="ORF">LCGC14_2602280</name>
</gene>
<sequence>MRPWYETIVHFLIGAGIWVGLIIGALYLAGDL</sequence>
<name>A0A0F9CJF2_9ZZZZ</name>
<dbReference type="EMBL" id="LAZR01043965">
    <property type="protein sequence ID" value="KKL05816.1"/>
    <property type="molecule type" value="Genomic_DNA"/>
</dbReference>
<keyword evidence="1" id="KW-1133">Transmembrane helix</keyword>
<evidence type="ECO:0000256" key="1">
    <source>
        <dbReference type="SAM" id="Phobius"/>
    </source>
</evidence>
<protein>
    <submittedName>
        <fullName evidence="2">Uncharacterized protein</fullName>
    </submittedName>
</protein>
<proteinExistence type="predicted"/>
<dbReference type="AlphaFoldDB" id="A0A0F9CJF2"/>
<keyword evidence="1" id="KW-0472">Membrane</keyword>
<accession>A0A0F9CJF2</accession>